<dbReference type="Pfam" id="PF13359">
    <property type="entry name" value="DDE_Tnp_4"/>
    <property type="match status" value="1"/>
</dbReference>
<evidence type="ECO:0000313" key="5">
    <source>
        <dbReference type="Proteomes" id="UP001159427"/>
    </source>
</evidence>
<dbReference type="PANTHER" id="PTHR23080:SF133">
    <property type="entry name" value="SI:CH211-262I1.5-RELATED"/>
    <property type="match status" value="1"/>
</dbReference>
<dbReference type="EMBL" id="CALNXI010000576">
    <property type="protein sequence ID" value="CAH3029505.1"/>
    <property type="molecule type" value="Genomic_DNA"/>
</dbReference>
<accession>A0ABN8MN28</accession>
<feature type="non-terminal residue" evidence="4">
    <location>
        <position position="1"/>
    </location>
</feature>
<keyword evidence="5" id="KW-1185">Reference proteome</keyword>
<proteinExistence type="predicted"/>
<protein>
    <recommendedName>
        <fullName evidence="3">DDE Tnp4 domain-containing protein</fullName>
    </recommendedName>
</protein>
<name>A0ABN8MN28_9CNID</name>
<dbReference type="InterPro" id="IPR027806">
    <property type="entry name" value="HARBI1_dom"/>
</dbReference>
<keyword evidence="2" id="KW-0479">Metal-binding</keyword>
<comment type="cofactor">
    <cofactor evidence="1">
        <name>a divalent metal cation</name>
        <dbReference type="ChEBI" id="CHEBI:60240"/>
    </cofactor>
</comment>
<organism evidence="4 5">
    <name type="scientific">Porites evermanni</name>
    <dbReference type="NCBI Taxonomy" id="104178"/>
    <lineage>
        <taxon>Eukaryota</taxon>
        <taxon>Metazoa</taxon>
        <taxon>Cnidaria</taxon>
        <taxon>Anthozoa</taxon>
        <taxon>Hexacorallia</taxon>
        <taxon>Scleractinia</taxon>
        <taxon>Fungiina</taxon>
        <taxon>Poritidae</taxon>
        <taxon>Porites</taxon>
    </lineage>
</organism>
<dbReference type="Proteomes" id="UP001159427">
    <property type="component" value="Unassembled WGS sequence"/>
</dbReference>
<evidence type="ECO:0000256" key="2">
    <source>
        <dbReference type="ARBA" id="ARBA00022723"/>
    </source>
</evidence>
<sequence>LSKNRDDNPFYTGFPDYETLIAFWNYIEPTIAVLGLFERDLAFRFNISMSTVSDIMITYSLFVMLGSPPVWASKDVIKQHLPTAFQGKFENVCYLQKQSEFYSEYKSHNIFKGLIGISPNVWVTFVSSLYGGSISDREIVEKSNFVALLEQGDLIMADRRFDIQDLMAAKQAKLFIPPKRQSTADQFSKEDCFETMRIANVRIHVERAIRRVKGWHTFDQVASTPPKHG</sequence>
<evidence type="ECO:0000256" key="1">
    <source>
        <dbReference type="ARBA" id="ARBA00001968"/>
    </source>
</evidence>
<evidence type="ECO:0000313" key="4">
    <source>
        <dbReference type="EMBL" id="CAH3029505.1"/>
    </source>
</evidence>
<reference evidence="4 5" key="1">
    <citation type="submission" date="2022-05" db="EMBL/GenBank/DDBJ databases">
        <authorList>
            <consortium name="Genoscope - CEA"/>
            <person name="William W."/>
        </authorList>
    </citation>
    <scope>NUCLEOTIDE SEQUENCE [LARGE SCALE GENOMIC DNA]</scope>
</reference>
<dbReference type="PANTHER" id="PTHR23080">
    <property type="entry name" value="THAP DOMAIN PROTEIN"/>
    <property type="match status" value="1"/>
</dbReference>
<comment type="caution">
    <text evidence="4">The sequence shown here is derived from an EMBL/GenBank/DDBJ whole genome shotgun (WGS) entry which is preliminary data.</text>
</comment>
<gene>
    <name evidence="4" type="ORF">PEVE_00036271</name>
</gene>
<evidence type="ECO:0000259" key="3">
    <source>
        <dbReference type="Pfam" id="PF13359"/>
    </source>
</evidence>
<feature type="domain" description="DDE Tnp4" evidence="3">
    <location>
        <begin position="93"/>
        <end position="220"/>
    </location>
</feature>